<name>A0A450RTF0_9GAMM</name>
<dbReference type="AlphaFoldDB" id="A0A450RTF0"/>
<reference evidence="1" key="1">
    <citation type="submission" date="2019-02" db="EMBL/GenBank/DDBJ databases">
        <authorList>
            <person name="Gruber-Vodicka R. H."/>
            <person name="Seah K. B. B."/>
        </authorList>
    </citation>
    <scope>NUCLEOTIDE SEQUENCE</scope>
    <source>
        <strain evidence="1">BECK_BZ15</strain>
    </source>
</reference>
<dbReference type="EMBL" id="CAADEW010000001">
    <property type="protein sequence ID" value="VFJ42384.1"/>
    <property type="molecule type" value="Genomic_DNA"/>
</dbReference>
<sequence>MQLFHADLAQPFHQQDDAVAGSPTIGLELNAYSRINGKARLDPDKQRFLVHDFSVQGRPAIVAEQDAQDILFARGVTCRLG</sequence>
<organism evidence="1">
    <name type="scientific">Candidatus Kentrum sp. FW</name>
    <dbReference type="NCBI Taxonomy" id="2126338"/>
    <lineage>
        <taxon>Bacteria</taxon>
        <taxon>Pseudomonadati</taxon>
        <taxon>Pseudomonadota</taxon>
        <taxon>Gammaproteobacteria</taxon>
        <taxon>Candidatus Kentrum</taxon>
    </lineage>
</organism>
<accession>A0A450RTF0</accession>
<gene>
    <name evidence="1" type="ORF">BECKFW1821A_GA0114235_1001138</name>
</gene>
<proteinExistence type="predicted"/>
<evidence type="ECO:0000313" key="1">
    <source>
        <dbReference type="EMBL" id="VFJ42384.1"/>
    </source>
</evidence>
<protein>
    <submittedName>
        <fullName evidence="1">Uncharacterized protein</fullName>
    </submittedName>
</protein>